<dbReference type="AlphaFoldDB" id="A0A4R6SCH9"/>
<evidence type="ECO:0000313" key="1">
    <source>
        <dbReference type="EMBL" id="TDP97661.1"/>
    </source>
</evidence>
<accession>A0A4R6SCH9</accession>
<dbReference type="RefSeq" id="WP_133850831.1">
    <property type="nucleotide sequence ID" value="NZ_SNXZ01000003.1"/>
</dbReference>
<organism evidence="1 2">
    <name type="scientific">Labedaea rhizosphaerae</name>
    <dbReference type="NCBI Taxonomy" id="598644"/>
    <lineage>
        <taxon>Bacteria</taxon>
        <taxon>Bacillati</taxon>
        <taxon>Actinomycetota</taxon>
        <taxon>Actinomycetes</taxon>
        <taxon>Pseudonocardiales</taxon>
        <taxon>Pseudonocardiaceae</taxon>
        <taxon>Labedaea</taxon>
    </lineage>
</organism>
<protein>
    <submittedName>
        <fullName evidence="1">Uncharacterized protein</fullName>
    </submittedName>
</protein>
<evidence type="ECO:0000313" key="2">
    <source>
        <dbReference type="Proteomes" id="UP000295444"/>
    </source>
</evidence>
<keyword evidence="2" id="KW-1185">Reference proteome</keyword>
<comment type="caution">
    <text evidence="1">The sequence shown here is derived from an EMBL/GenBank/DDBJ whole genome shotgun (WGS) entry which is preliminary data.</text>
</comment>
<dbReference type="EMBL" id="SNXZ01000003">
    <property type="protein sequence ID" value="TDP97661.1"/>
    <property type="molecule type" value="Genomic_DNA"/>
</dbReference>
<reference evidence="1 2" key="1">
    <citation type="submission" date="2019-03" db="EMBL/GenBank/DDBJ databases">
        <title>Genomic Encyclopedia of Type Strains, Phase IV (KMG-IV): sequencing the most valuable type-strain genomes for metagenomic binning, comparative biology and taxonomic classification.</title>
        <authorList>
            <person name="Goeker M."/>
        </authorList>
    </citation>
    <scope>NUCLEOTIDE SEQUENCE [LARGE SCALE GENOMIC DNA]</scope>
    <source>
        <strain evidence="1 2">DSM 45361</strain>
    </source>
</reference>
<sequence length="162" mass="17040">MSALLVVGVDPGQTTGIAALHFIDGVLDPDLCAVLQTSPLGVLPAVYGLTATPRGWRGIRTVPVVAAESFVVGRRASRSRTAQAGETARMILGALAELQGVRFVQHPAGAVKPWATDKRIEVAGLAELTTGMRHARDACRHALYAAVHGTGARDPLSRKEND</sequence>
<proteinExistence type="predicted"/>
<dbReference type="OrthoDB" id="5192324at2"/>
<gene>
    <name evidence="1" type="ORF">EV186_103625</name>
</gene>
<name>A0A4R6SCH9_LABRH</name>
<dbReference type="Proteomes" id="UP000295444">
    <property type="component" value="Unassembled WGS sequence"/>
</dbReference>